<gene>
    <name evidence="3" type="ORF">NLJ89_g6549</name>
</gene>
<evidence type="ECO:0000313" key="3">
    <source>
        <dbReference type="EMBL" id="KAJ3506996.1"/>
    </source>
</evidence>
<reference evidence="3" key="1">
    <citation type="submission" date="2022-07" db="EMBL/GenBank/DDBJ databases">
        <title>Genome Sequence of Agrocybe chaxingu.</title>
        <authorList>
            <person name="Buettner E."/>
        </authorList>
    </citation>
    <scope>NUCLEOTIDE SEQUENCE</scope>
    <source>
        <strain evidence="3">MP-N11</strain>
    </source>
</reference>
<dbReference type="InterPro" id="IPR057678">
    <property type="entry name" value="DUF7918"/>
</dbReference>
<feature type="region of interest" description="Disordered" evidence="1">
    <location>
        <begin position="227"/>
        <end position="248"/>
    </location>
</feature>
<name>A0A9W8MSK9_9AGAR</name>
<feature type="compositionally biased region" description="Polar residues" evidence="1">
    <location>
        <begin position="307"/>
        <end position="327"/>
    </location>
</feature>
<feature type="region of interest" description="Disordered" evidence="1">
    <location>
        <begin position="169"/>
        <end position="188"/>
    </location>
</feature>
<feature type="region of interest" description="Disordered" evidence="1">
    <location>
        <begin position="281"/>
        <end position="349"/>
    </location>
</feature>
<feature type="compositionally biased region" description="Polar residues" evidence="1">
    <location>
        <begin position="368"/>
        <end position="382"/>
    </location>
</feature>
<dbReference type="EMBL" id="JANKHO010000705">
    <property type="protein sequence ID" value="KAJ3506996.1"/>
    <property type="molecule type" value="Genomic_DNA"/>
</dbReference>
<dbReference type="OrthoDB" id="3364132at2759"/>
<dbReference type="AlphaFoldDB" id="A0A9W8MSK9"/>
<feature type="compositionally biased region" description="Low complexity" evidence="1">
    <location>
        <begin position="230"/>
        <end position="243"/>
    </location>
</feature>
<dbReference type="Pfam" id="PF25534">
    <property type="entry name" value="DUF7918"/>
    <property type="match status" value="1"/>
</dbReference>
<evidence type="ECO:0000313" key="4">
    <source>
        <dbReference type="Proteomes" id="UP001148786"/>
    </source>
</evidence>
<protein>
    <recommendedName>
        <fullName evidence="2">DUF7918 domain-containing protein</fullName>
    </recommendedName>
</protein>
<feature type="compositionally biased region" description="Low complexity" evidence="1">
    <location>
        <begin position="286"/>
        <end position="300"/>
    </location>
</feature>
<comment type="caution">
    <text evidence="3">The sequence shown here is derived from an EMBL/GenBank/DDBJ whole genome shotgun (WGS) entry which is preliminary data.</text>
</comment>
<feature type="compositionally biased region" description="Polar residues" evidence="1">
    <location>
        <begin position="391"/>
        <end position="401"/>
    </location>
</feature>
<feature type="region of interest" description="Disordered" evidence="1">
    <location>
        <begin position="367"/>
        <end position="419"/>
    </location>
</feature>
<evidence type="ECO:0000259" key="2">
    <source>
        <dbReference type="Pfam" id="PF25534"/>
    </source>
</evidence>
<sequence length="579" mass="64338">MLFQPSLPPAIRIPKPAVKKQKQAESFKSRKLTLKEFSAWVQVDGKPLDCFMPYANVKQKEANCWIASVVGKEFSVVFFKDDVTKCNCEVNLFLDGLNADGWVSYKDEAECKMTFEYAWTSETTKHKFKFAPMELVDGEATLGDAQGNKDCERKSGEIRLVVTRITHVKKEKPKKAQKGKGKNKLDEQDISDEELKWLELPEPQKSHEGNGGKIVHQVVFGDEIKDHLPEPTAASPSTSSLAPKQKKAVHPEDIPYFTFDRHEDIATFIFRYRPRETLERSQIIRTPSATMTKATATSTPGAGPSRGASTAQTQGTPTRAGSTRSTEQQQQQQEDAAQTPTPSQSNALTCEESDDDFYVRTPEPDISASASEAAQHLNQSAQEDGHCVPGSRSTSGSQQPLEVQVRVESPEPATSGMIPSTLSIIGKRKTPTPNTQVKIEEPDSAKRIKLEADLDEGVMSQQPRVAPGVKEEEREDIIYDADDAKRIESLQAELEKIKNSYYTVFFYMSHTQQVPSRERKTRGREDASSHPSWCSNALLRGPSRTHVSSVFSRNSYQGKRGQGFSKATDMLAAVTSFPS</sequence>
<feature type="region of interest" description="Disordered" evidence="1">
    <location>
        <begin position="514"/>
        <end position="540"/>
    </location>
</feature>
<feature type="domain" description="DUF7918" evidence="2">
    <location>
        <begin position="40"/>
        <end position="188"/>
    </location>
</feature>
<keyword evidence="4" id="KW-1185">Reference proteome</keyword>
<feature type="compositionally biased region" description="Polar residues" evidence="1">
    <location>
        <begin position="334"/>
        <end position="348"/>
    </location>
</feature>
<accession>A0A9W8MSK9</accession>
<feature type="compositionally biased region" description="Basic residues" evidence="1">
    <location>
        <begin position="169"/>
        <end position="182"/>
    </location>
</feature>
<dbReference type="Proteomes" id="UP001148786">
    <property type="component" value="Unassembled WGS sequence"/>
</dbReference>
<evidence type="ECO:0000256" key="1">
    <source>
        <dbReference type="SAM" id="MobiDB-lite"/>
    </source>
</evidence>
<proteinExistence type="predicted"/>
<organism evidence="3 4">
    <name type="scientific">Agrocybe chaxingu</name>
    <dbReference type="NCBI Taxonomy" id="84603"/>
    <lineage>
        <taxon>Eukaryota</taxon>
        <taxon>Fungi</taxon>
        <taxon>Dikarya</taxon>
        <taxon>Basidiomycota</taxon>
        <taxon>Agaricomycotina</taxon>
        <taxon>Agaricomycetes</taxon>
        <taxon>Agaricomycetidae</taxon>
        <taxon>Agaricales</taxon>
        <taxon>Agaricineae</taxon>
        <taxon>Strophariaceae</taxon>
        <taxon>Agrocybe</taxon>
    </lineage>
</organism>